<evidence type="ECO:0000313" key="2">
    <source>
        <dbReference type="Proteomes" id="UP000234323"/>
    </source>
</evidence>
<keyword evidence="2" id="KW-1185">Reference proteome</keyword>
<accession>A0A2I1FW68</accession>
<reference evidence="1 2" key="1">
    <citation type="submission" date="2015-10" db="EMBL/GenBank/DDBJ databases">
        <title>Genome analyses suggest a sexual origin of heterokaryosis in a supposedly ancient asexual fungus.</title>
        <authorList>
            <person name="Ropars J."/>
            <person name="Sedzielewska K."/>
            <person name="Noel J."/>
            <person name="Charron P."/>
            <person name="Farinelli L."/>
            <person name="Marton T."/>
            <person name="Kruger M."/>
            <person name="Pelin A."/>
            <person name="Brachmann A."/>
            <person name="Corradi N."/>
        </authorList>
    </citation>
    <scope>NUCLEOTIDE SEQUENCE [LARGE SCALE GENOMIC DNA]</scope>
    <source>
        <strain evidence="1 2">A4</strain>
    </source>
</reference>
<protein>
    <submittedName>
        <fullName evidence="1">Uncharacterized protein</fullName>
    </submittedName>
</protein>
<organism evidence="1 2">
    <name type="scientific">Rhizophagus irregularis</name>
    <dbReference type="NCBI Taxonomy" id="588596"/>
    <lineage>
        <taxon>Eukaryota</taxon>
        <taxon>Fungi</taxon>
        <taxon>Fungi incertae sedis</taxon>
        <taxon>Mucoromycota</taxon>
        <taxon>Glomeromycotina</taxon>
        <taxon>Glomeromycetes</taxon>
        <taxon>Glomerales</taxon>
        <taxon>Glomeraceae</taxon>
        <taxon>Rhizophagus</taxon>
    </lineage>
</organism>
<comment type="caution">
    <text evidence="1">The sequence shown here is derived from an EMBL/GenBank/DDBJ whole genome shotgun (WGS) entry which is preliminary data.</text>
</comment>
<dbReference type="AlphaFoldDB" id="A0A2I1FW68"/>
<proteinExistence type="predicted"/>
<evidence type="ECO:0000313" key="1">
    <source>
        <dbReference type="EMBL" id="PKY38628.1"/>
    </source>
</evidence>
<sequence length="114" mass="13596">MLANLRKLVKNHFVISFVPFGGNFDEFILLFVKELKEFEKNIYHATAGKIRRLVKITVFEEFNNLPNLHINFHFCFHIHTYTILKNIQVGIKETCNFEKTLLHNLYLKFCDYVT</sequence>
<name>A0A2I1FW68_9GLOM</name>
<gene>
    <name evidence="1" type="ORF">RhiirA4_414346</name>
</gene>
<dbReference type="Proteomes" id="UP000234323">
    <property type="component" value="Unassembled WGS sequence"/>
</dbReference>
<dbReference type="EMBL" id="LLXI01000034">
    <property type="protein sequence ID" value="PKY38628.1"/>
    <property type="molecule type" value="Genomic_DNA"/>
</dbReference>